<name>A0ABS7ZGX2_9MICO</name>
<gene>
    <name evidence="1" type="ORF">LEP48_13135</name>
</gene>
<reference evidence="1 2" key="1">
    <citation type="submission" date="2021-09" db="EMBL/GenBank/DDBJ databases">
        <title>Isoptericola luteus sp. nov., a novel bacterium isolated from Harbin, the capital city of Heilongjiang province.</title>
        <authorList>
            <person name="Li J."/>
        </authorList>
    </citation>
    <scope>NUCLEOTIDE SEQUENCE [LARGE SCALE GENOMIC DNA]</scope>
    <source>
        <strain evidence="1 2">NEAU-Y5</strain>
    </source>
</reference>
<keyword evidence="2" id="KW-1185">Reference proteome</keyword>
<proteinExistence type="predicted"/>
<protein>
    <recommendedName>
        <fullName evidence="3">GGDEF domain-containing protein</fullName>
    </recommendedName>
</protein>
<dbReference type="RefSeq" id="WP_225566050.1">
    <property type="nucleotide sequence ID" value="NZ_JAIXCQ010000009.1"/>
</dbReference>
<dbReference type="Proteomes" id="UP001319870">
    <property type="component" value="Unassembled WGS sequence"/>
</dbReference>
<organism evidence="1 2">
    <name type="scientific">Isoptericola luteus</name>
    <dbReference type="NCBI Taxonomy" id="2879484"/>
    <lineage>
        <taxon>Bacteria</taxon>
        <taxon>Bacillati</taxon>
        <taxon>Actinomycetota</taxon>
        <taxon>Actinomycetes</taxon>
        <taxon>Micrococcales</taxon>
        <taxon>Promicromonosporaceae</taxon>
        <taxon>Isoptericola</taxon>
    </lineage>
</organism>
<comment type="caution">
    <text evidence="1">The sequence shown here is derived from an EMBL/GenBank/DDBJ whole genome shotgun (WGS) entry which is preliminary data.</text>
</comment>
<evidence type="ECO:0008006" key="3">
    <source>
        <dbReference type="Google" id="ProtNLM"/>
    </source>
</evidence>
<sequence length="256" mass="27538">MSSSPSDPLPEHGSGVRARWRSTSLAEVWLRPGDWYHPAIDAVVEAIEEGRSTHAAAHRLGLARGTAGIGLEETLDDLACAFRVVDLEPDLAAVRPAAVGWVHARERNSVLTGVRDPATGLPTLDYLSERLRETYGAAVLSSADVSLSHCLVVVDVAVDGLDPWQRAARSAAVGRALEHVFGDGFPMASLSDGVFAVLSERRPTIAEVARATRGIVERNAEVLGLGDTLRRPTRVWVERLPATHQAAVELLRNLGR</sequence>
<evidence type="ECO:0000313" key="1">
    <source>
        <dbReference type="EMBL" id="MCA5894285.1"/>
    </source>
</evidence>
<evidence type="ECO:0000313" key="2">
    <source>
        <dbReference type="Proteomes" id="UP001319870"/>
    </source>
</evidence>
<dbReference type="EMBL" id="JAIXCQ010000009">
    <property type="protein sequence ID" value="MCA5894285.1"/>
    <property type="molecule type" value="Genomic_DNA"/>
</dbReference>
<accession>A0ABS7ZGX2</accession>